<name>A0AAE4MJ44_9EURY</name>
<dbReference type="InterPro" id="IPR044946">
    <property type="entry name" value="Restrct_endonuc_typeI_TRD_sf"/>
</dbReference>
<proteinExistence type="inferred from homology"/>
<evidence type="ECO:0000256" key="4">
    <source>
        <dbReference type="SAM" id="Coils"/>
    </source>
</evidence>
<dbReference type="CDD" id="cd17257">
    <property type="entry name" value="RMtype1_S_EcoBI-TRD1-CR1_like"/>
    <property type="match status" value="1"/>
</dbReference>
<keyword evidence="7" id="KW-1185">Reference proteome</keyword>
<dbReference type="PANTHER" id="PTHR43140">
    <property type="entry name" value="TYPE-1 RESTRICTION ENZYME ECOKI SPECIFICITY PROTEIN"/>
    <property type="match status" value="1"/>
</dbReference>
<comment type="caution">
    <text evidence="6">The sequence shown here is derived from an EMBL/GenBank/DDBJ whole genome shotgun (WGS) entry which is preliminary data.</text>
</comment>
<evidence type="ECO:0000313" key="6">
    <source>
        <dbReference type="EMBL" id="MDV0447525.1"/>
    </source>
</evidence>
<reference evidence="6" key="1">
    <citation type="submission" date="2023-06" db="EMBL/GenBank/DDBJ databases">
        <title>Genome sequence of Methanosarcinaceae archaeon Ag5.</title>
        <authorList>
            <person name="Protasov E."/>
            <person name="Platt K."/>
            <person name="Poehlein A."/>
            <person name="Daniel R."/>
            <person name="Brune A."/>
        </authorList>
    </citation>
    <scope>NUCLEOTIDE SEQUENCE</scope>
    <source>
        <strain evidence="6">Ag5</strain>
    </source>
</reference>
<dbReference type="CDD" id="cd17260">
    <property type="entry name" value="RMtype1_S_EcoEI-TRD1-CR1_like"/>
    <property type="match status" value="1"/>
</dbReference>
<keyword evidence="3" id="KW-0238">DNA-binding</keyword>
<evidence type="ECO:0000256" key="1">
    <source>
        <dbReference type="ARBA" id="ARBA00010923"/>
    </source>
</evidence>
<dbReference type="GO" id="GO:0009307">
    <property type="term" value="P:DNA restriction-modification system"/>
    <property type="evidence" value="ECO:0007669"/>
    <property type="project" value="UniProtKB-KW"/>
</dbReference>
<evidence type="ECO:0000313" key="7">
    <source>
        <dbReference type="Proteomes" id="UP001271789"/>
    </source>
</evidence>
<dbReference type="EMBL" id="JAWDKD010000020">
    <property type="protein sequence ID" value="MDV0447525.1"/>
    <property type="molecule type" value="Genomic_DNA"/>
</dbReference>
<evidence type="ECO:0000256" key="3">
    <source>
        <dbReference type="ARBA" id="ARBA00023125"/>
    </source>
</evidence>
<comment type="similarity">
    <text evidence="1">Belongs to the type-I restriction system S methylase family.</text>
</comment>
<dbReference type="Proteomes" id="UP001271789">
    <property type="component" value="Unassembled WGS sequence"/>
</dbReference>
<keyword evidence="2" id="KW-0680">Restriction system</keyword>
<sequence length="436" mass="49595">MAKQNLSVNQILVPEDEQPYNIPENWTWVRLGNFVEILSGFPFESDSFSPDPRMGIPLIRIRDVVRGFTETYTSQKCDDVYIINFGDILIGMDGDFNVATWKSEKAYLNQRVCKIKSANSALIDSYFLYYLPMPLLKIHSSTPSVTVKHLSTKTINSIPFPLPPLAEQQRIVERIETLFEKLDQAKELVQHALDSFEKRKAAILHKAFKGELTAKWREENDISIDNWSVHTLGEVCTINPPKSDVSKCVDDLDVSFIPMPAVSEISGKIETPQIKHLGDVKKGYTNFCEGDVIFAKITPCMENGKSAIVGPLVNNIGFGSTEFYVLRCSPKLNSRYLHYMVRNQKFRDEAQADMTGAVGQQRVPRSFLENYSLSLPDIFEQQEIVHILDGIFEKENHAFELYDIIEKIDLIKKSILAKAFRGKLGTNNPNDDRINY</sequence>
<dbReference type="AlphaFoldDB" id="A0AAE4MJ44"/>
<evidence type="ECO:0000256" key="2">
    <source>
        <dbReference type="ARBA" id="ARBA00022747"/>
    </source>
</evidence>
<feature type="domain" description="Type I restriction modification DNA specificity" evidence="5">
    <location>
        <begin position="225"/>
        <end position="393"/>
    </location>
</feature>
<dbReference type="RefSeq" id="WP_338099963.1">
    <property type="nucleotide sequence ID" value="NZ_JAWDKD010000020.1"/>
</dbReference>
<dbReference type="Pfam" id="PF01420">
    <property type="entry name" value="Methylase_S"/>
    <property type="match status" value="2"/>
</dbReference>
<evidence type="ECO:0000259" key="5">
    <source>
        <dbReference type="Pfam" id="PF01420"/>
    </source>
</evidence>
<dbReference type="InterPro" id="IPR000055">
    <property type="entry name" value="Restrct_endonuc_typeI_TRD"/>
</dbReference>
<dbReference type="SUPFAM" id="SSF116734">
    <property type="entry name" value="DNA methylase specificity domain"/>
    <property type="match status" value="2"/>
</dbReference>
<keyword evidence="4" id="KW-0175">Coiled coil</keyword>
<dbReference type="InterPro" id="IPR051212">
    <property type="entry name" value="Type-I_RE_S_subunit"/>
</dbReference>
<feature type="domain" description="Type I restriction modification DNA specificity" evidence="5">
    <location>
        <begin position="23"/>
        <end position="183"/>
    </location>
</feature>
<organism evidence="6 7">
    <name type="scientific">Methanolapillus africanus</name>
    <dbReference type="NCBI Taxonomy" id="3028297"/>
    <lineage>
        <taxon>Archaea</taxon>
        <taxon>Methanobacteriati</taxon>
        <taxon>Methanobacteriota</taxon>
        <taxon>Stenosarchaea group</taxon>
        <taxon>Methanomicrobia</taxon>
        <taxon>Methanosarcinales</taxon>
        <taxon>Methanosarcinaceae</taxon>
        <taxon>Methanolapillus</taxon>
    </lineage>
</organism>
<gene>
    <name evidence="6" type="primary">hsdS</name>
    <name evidence="6" type="ORF">MsAg5_14250</name>
</gene>
<accession>A0AAE4MJ44</accession>
<feature type="coiled-coil region" evidence="4">
    <location>
        <begin position="165"/>
        <end position="195"/>
    </location>
</feature>
<dbReference type="PANTHER" id="PTHR43140:SF1">
    <property type="entry name" value="TYPE I RESTRICTION ENZYME ECOKI SPECIFICITY SUBUNIT"/>
    <property type="match status" value="1"/>
</dbReference>
<protein>
    <submittedName>
        <fullName evidence="6">Type-1 restriction enzyme EcoKI specificity protein</fullName>
    </submittedName>
</protein>
<dbReference type="Gene3D" id="3.90.220.20">
    <property type="entry name" value="DNA methylase specificity domains"/>
    <property type="match status" value="2"/>
</dbReference>
<dbReference type="GO" id="GO:0003677">
    <property type="term" value="F:DNA binding"/>
    <property type="evidence" value="ECO:0007669"/>
    <property type="project" value="UniProtKB-KW"/>
</dbReference>